<dbReference type="AlphaFoldDB" id="A0A9N9BHB0"/>
<keyword evidence="3" id="KW-1185">Reference proteome</keyword>
<organism evidence="2 3">
    <name type="scientific">Diversispora eburnea</name>
    <dbReference type="NCBI Taxonomy" id="1213867"/>
    <lineage>
        <taxon>Eukaryota</taxon>
        <taxon>Fungi</taxon>
        <taxon>Fungi incertae sedis</taxon>
        <taxon>Mucoromycota</taxon>
        <taxon>Glomeromycotina</taxon>
        <taxon>Glomeromycetes</taxon>
        <taxon>Diversisporales</taxon>
        <taxon>Diversisporaceae</taxon>
        <taxon>Diversispora</taxon>
    </lineage>
</organism>
<evidence type="ECO:0000313" key="3">
    <source>
        <dbReference type="Proteomes" id="UP000789706"/>
    </source>
</evidence>
<feature type="transmembrane region" description="Helical" evidence="1">
    <location>
        <begin position="205"/>
        <end position="225"/>
    </location>
</feature>
<keyword evidence="1" id="KW-0812">Transmembrane</keyword>
<protein>
    <submittedName>
        <fullName evidence="2">10530_t:CDS:1</fullName>
    </submittedName>
</protein>
<name>A0A9N9BHB0_9GLOM</name>
<gene>
    <name evidence="2" type="ORF">DEBURN_LOCUS7725</name>
</gene>
<keyword evidence="1" id="KW-1133">Transmembrane helix</keyword>
<proteinExistence type="predicted"/>
<keyword evidence="1" id="KW-0472">Membrane</keyword>
<evidence type="ECO:0000256" key="1">
    <source>
        <dbReference type="SAM" id="Phobius"/>
    </source>
</evidence>
<dbReference type="Proteomes" id="UP000789706">
    <property type="component" value="Unassembled WGS sequence"/>
</dbReference>
<evidence type="ECO:0000313" key="2">
    <source>
        <dbReference type="EMBL" id="CAG8563876.1"/>
    </source>
</evidence>
<accession>A0A9N9BHB0</accession>
<sequence length="245" mass="28181">MRVLKEEPGIKILYETTELIPVPFNITCEYYGGNCSSYFTEEHDAPESYGYDPAFIPSGQVKINTSESEDIFFTIHINDDTYNHLNQSSPMRIHAFDSDYPYQNQNTPMFIESIETENRYYLAQSNGTNVFYFEFYRLRREELDTSFSTLLGFNPKYETYNYIGSDMQMIEYGGSSNIYAKVTIGLKTSVLEIEKEQRARTILEVFANIAALYGITFSTYVLLFGVRVSKPLLDKCMAADNPSDD</sequence>
<reference evidence="2" key="1">
    <citation type="submission" date="2021-06" db="EMBL/GenBank/DDBJ databases">
        <authorList>
            <person name="Kallberg Y."/>
            <person name="Tangrot J."/>
            <person name="Rosling A."/>
        </authorList>
    </citation>
    <scope>NUCLEOTIDE SEQUENCE</scope>
    <source>
        <strain evidence="2">AZ414A</strain>
    </source>
</reference>
<dbReference type="OrthoDB" id="2447101at2759"/>
<dbReference type="EMBL" id="CAJVPK010000988">
    <property type="protein sequence ID" value="CAG8563876.1"/>
    <property type="molecule type" value="Genomic_DNA"/>
</dbReference>
<comment type="caution">
    <text evidence="2">The sequence shown here is derived from an EMBL/GenBank/DDBJ whole genome shotgun (WGS) entry which is preliminary data.</text>
</comment>